<dbReference type="GO" id="GO:0005524">
    <property type="term" value="F:ATP binding"/>
    <property type="evidence" value="ECO:0007669"/>
    <property type="project" value="UniProtKB-KW"/>
</dbReference>
<organism evidence="10">
    <name type="scientific">Changjiang Jingmen-like virus</name>
    <dbReference type="NCBI Taxonomy" id="1922763"/>
    <lineage>
        <taxon>Viruses</taxon>
        <taxon>Riboviria</taxon>
    </lineage>
</organism>
<dbReference type="PANTHER" id="PTHR18934">
    <property type="entry name" value="ATP-DEPENDENT RNA HELICASE"/>
    <property type="match status" value="1"/>
</dbReference>
<dbReference type="PANTHER" id="PTHR18934:SF99">
    <property type="entry name" value="ATP-DEPENDENT RNA HELICASE DHX37-RELATED"/>
    <property type="match status" value="1"/>
</dbReference>
<evidence type="ECO:0000256" key="5">
    <source>
        <dbReference type="ARBA" id="ARBA00022840"/>
    </source>
</evidence>
<dbReference type="SUPFAM" id="SSF52540">
    <property type="entry name" value="P-loop containing nucleoside triphosphate hydrolases"/>
    <property type="match status" value="1"/>
</dbReference>
<dbReference type="PROSITE" id="PS51194">
    <property type="entry name" value="HELICASE_CTER"/>
    <property type="match status" value="1"/>
</dbReference>
<feature type="transmembrane region" description="Helical" evidence="7">
    <location>
        <begin position="83"/>
        <end position="108"/>
    </location>
</feature>
<keyword evidence="2" id="KW-0547">Nucleotide-binding</keyword>
<dbReference type="Gene3D" id="3.40.50.300">
    <property type="entry name" value="P-loop containing nucleotide triphosphate hydrolases"/>
    <property type="match status" value="2"/>
</dbReference>
<dbReference type="PROSITE" id="PS51192">
    <property type="entry name" value="HELICASE_ATP_BIND_1"/>
    <property type="match status" value="1"/>
</dbReference>
<comment type="catalytic activity">
    <reaction evidence="6">
        <text>ATP + H2O = ADP + phosphate + H(+)</text>
        <dbReference type="Rhea" id="RHEA:13065"/>
        <dbReference type="ChEBI" id="CHEBI:15377"/>
        <dbReference type="ChEBI" id="CHEBI:15378"/>
        <dbReference type="ChEBI" id="CHEBI:30616"/>
        <dbReference type="ChEBI" id="CHEBI:43474"/>
        <dbReference type="ChEBI" id="CHEBI:456216"/>
        <dbReference type="EC" id="3.6.4.13"/>
    </reaction>
</comment>
<keyword evidence="3" id="KW-0378">Hydrolase</keyword>
<keyword evidence="4" id="KW-0347">Helicase</keyword>
<proteinExistence type="predicted"/>
<dbReference type="SUPFAM" id="SSF50494">
    <property type="entry name" value="Trypsin-like serine proteases"/>
    <property type="match status" value="1"/>
</dbReference>
<evidence type="ECO:0000256" key="3">
    <source>
        <dbReference type="ARBA" id="ARBA00022801"/>
    </source>
</evidence>
<evidence type="ECO:0000256" key="1">
    <source>
        <dbReference type="ARBA" id="ARBA00004340"/>
    </source>
</evidence>
<evidence type="ECO:0000256" key="7">
    <source>
        <dbReference type="SAM" id="Phobius"/>
    </source>
</evidence>
<evidence type="ECO:0000313" key="10">
    <source>
        <dbReference type="EMBL" id="APG76082.1"/>
    </source>
</evidence>
<dbReference type="GO" id="GO:0043657">
    <property type="term" value="C:host cell"/>
    <property type="evidence" value="ECO:0007669"/>
    <property type="project" value="UniProtKB-SubCell"/>
</dbReference>
<accession>A0A1L3KFM3</accession>
<dbReference type="GO" id="GO:0003723">
    <property type="term" value="F:RNA binding"/>
    <property type="evidence" value="ECO:0007669"/>
    <property type="project" value="TreeGrafter"/>
</dbReference>
<dbReference type="GO" id="GO:0019087">
    <property type="term" value="P:symbiont-mediated transformation of host cell"/>
    <property type="evidence" value="ECO:0007669"/>
    <property type="project" value="InterPro"/>
</dbReference>
<dbReference type="EMBL" id="KX883003">
    <property type="protein sequence ID" value="APG76082.1"/>
    <property type="molecule type" value="Genomic_RNA"/>
</dbReference>
<evidence type="ECO:0000256" key="6">
    <source>
        <dbReference type="ARBA" id="ARBA00047984"/>
    </source>
</evidence>
<dbReference type="SMART" id="SM00490">
    <property type="entry name" value="HELICc"/>
    <property type="match status" value="1"/>
</dbReference>
<sequence>MMEFLRFARKPQQRDQIGVVVRPPDCSANAVLTLLRGVDMSKSVIFMALIFAVVQMFEGPTQFIVWVATQAFFTPMETEAQKLVWIILGYGFLSRSATQAFIFLFYLAHYKSGRLHYFLYVWTDYTFWKMQRGIDEMRISFQVHGENSDDLLTGLTGKFLRYYDIYMKQDNLLNKLWGTVEAHKLRPMELTSPIIDYTNKDYHHPGEAKKLVSWAKNLQRTAKILMLIMVGVMIKSSGVPFMIIIALFIMHSYSGKTEVIRRKPKVIPPIDGIYYVKSYNFGLLWETSIGVCLNGVMHATYHATGDKCLYINGVMHTPTYVDIERDVVTWGGDPQMERPRAGAEVYALINRLSGQTTYKIDMNIVGRDMTWPKVTEPGESGSPIVMEENGVLKLVTLAGNHVTYQGKGTEFGFMVDQKIEHDLDMQKGVTHQIAAYPGSGKTFRVIPKICKEFVADHKGVIAVAGPTRVVCKELYQSLMAQMDHGMVGAMVKALPRVNSSRARVIVVAHATLAQLLLDEHPIKKKLRGLIIDESHVDDKSTEFLKTYAIEMAPHGLTSWLLSATHPGQMTEGSNYHIDDIHMTEFEALQGVKKLIDEDEKRVLIFTAGIKGDNGTTRLALRFKQYAPVVLNSKSYEREKKRLDDLNNKLIIATNIAECGMNAEVDVVIDLCKNFYYTHNNGVVQGVLSTIPRSSRIQRRGRVGRIKDGTYIYTEEPNMDYRMDTAESYDAHLMTRGLDWYAGSDNYPHDPGISRKQSSIALEKSLPPRYIALLYNRLGGKRYGEDLSEAVNEWLNGTVNYEGCNTKGCKCKGSYTFWDERVHDELLALKTGDPIAKKGRYGETSWWNRF</sequence>
<evidence type="ECO:0000256" key="2">
    <source>
        <dbReference type="ARBA" id="ARBA00022741"/>
    </source>
</evidence>
<dbReference type="Pfam" id="PF07652">
    <property type="entry name" value="Flavi_DEAD"/>
    <property type="match status" value="1"/>
</dbReference>
<protein>
    <submittedName>
        <fullName evidence="10">NS3-like protein</fullName>
    </submittedName>
</protein>
<reference evidence="10" key="1">
    <citation type="journal article" date="2016" name="Nature">
        <title>Redefining the invertebrate RNA virosphere.</title>
        <authorList>
            <person name="Shi M."/>
            <person name="Lin X.D."/>
            <person name="Tian J.H."/>
            <person name="Chen L.J."/>
            <person name="Chen X."/>
            <person name="Li C.X."/>
            <person name="Qin X.C."/>
            <person name="Li J."/>
            <person name="Cao J.P."/>
            <person name="Eden J.S."/>
            <person name="Buchmann J."/>
            <person name="Wang W."/>
            <person name="Xu J."/>
            <person name="Holmes E.C."/>
            <person name="Zhang Y.Z."/>
        </authorList>
    </citation>
    <scope>NUCLEOTIDE SEQUENCE</scope>
    <source>
        <strain evidence="10">CJLX28200</strain>
    </source>
</reference>
<feature type="domain" description="Helicase ATP-binding" evidence="8">
    <location>
        <begin position="422"/>
        <end position="583"/>
    </location>
</feature>
<keyword evidence="7" id="KW-0812">Transmembrane</keyword>
<dbReference type="InterPro" id="IPR011492">
    <property type="entry name" value="Flavi_DEAD"/>
</dbReference>
<comment type="subcellular location">
    <subcellularLocation>
        <location evidence="1">Host cell</location>
    </subcellularLocation>
</comment>
<feature type="transmembrane region" description="Helical" evidence="7">
    <location>
        <begin position="224"/>
        <end position="250"/>
    </location>
</feature>
<dbReference type="Pfam" id="PF00271">
    <property type="entry name" value="Helicase_C"/>
    <property type="match status" value="1"/>
</dbReference>
<name>A0A1L3KFM3_9VIRU</name>
<dbReference type="GO" id="GO:0008236">
    <property type="term" value="F:serine-type peptidase activity"/>
    <property type="evidence" value="ECO:0007669"/>
    <property type="project" value="InterPro"/>
</dbReference>
<evidence type="ECO:0000259" key="9">
    <source>
        <dbReference type="PROSITE" id="PS51194"/>
    </source>
</evidence>
<dbReference type="InterPro" id="IPR001650">
    <property type="entry name" value="Helicase_C-like"/>
</dbReference>
<evidence type="ECO:0000256" key="4">
    <source>
        <dbReference type="ARBA" id="ARBA00022806"/>
    </source>
</evidence>
<dbReference type="GO" id="GO:0003724">
    <property type="term" value="F:RNA helicase activity"/>
    <property type="evidence" value="ECO:0007669"/>
    <property type="project" value="UniProtKB-EC"/>
</dbReference>
<dbReference type="SMART" id="SM00487">
    <property type="entry name" value="DEXDc"/>
    <property type="match status" value="1"/>
</dbReference>
<dbReference type="Pfam" id="PF02907">
    <property type="entry name" value="Peptidase_S29"/>
    <property type="match status" value="1"/>
</dbReference>
<dbReference type="InterPro" id="IPR027417">
    <property type="entry name" value="P-loop_NTPase"/>
</dbReference>
<keyword evidence="7" id="KW-1133">Transmembrane helix</keyword>
<keyword evidence="7" id="KW-0472">Membrane</keyword>
<dbReference type="InterPro" id="IPR004109">
    <property type="entry name" value="HepC_NS3_protease"/>
</dbReference>
<evidence type="ECO:0000259" key="8">
    <source>
        <dbReference type="PROSITE" id="PS51192"/>
    </source>
</evidence>
<dbReference type="InterPro" id="IPR014001">
    <property type="entry name" value="Helicase_ATP-bd"/>
</dbReference>
<keyword evidence="5" id="KW-0067">ATP-binding</keyword>
<dbReference type="Gene3D" id="2.40.10.120">
    <property type="match status" value="1"/>
</dbReference>
<dbReference type="InterPro" id="IPR009003">
    <property type="entry name" value="Peptidase_S1_PA"/>
</dbReference>
<feature type="domain" description="Helicase C-terminal" evidence="9">
    <location>
        <begin position="590"/>
        <end position="751"/>
    </location>
</feature>
<dbReference type="GO" id="GO:0006508">
    <property type="term" value="P:proteolysis"/>
    <property type="evidence" value="ECO:0007669"/>
    <property type="project" value="InterPro"/>
</dbReference>
<feature type="transmembrane region" description="Helical" evidence="7">
    <location>
        <begin position="44"/>
        <end position="68"/>
    </location>
</feature>